<dbReference type="SUPFAM" id="SSF64268">
    <property type="entry name" value="PX domain"/>
    <property type="match status" value="1"/>
</dbReference>
<dbReference type="PANTHER" id="PTHR20939:SF1">
    <property type="entry name" value="SORTING NEXIN-20"/>
    <property type="match status" value="1"/>
</dbReference>
<evidence type="ECO:0000256" key="6">
    <source>
        <dbReference type="ARBA" id="ARBA00023136"/>
    </source>
</evidence>
<dbReference type="HOGENOM" id="CLU_059132_0_0_1"/>
<reference evidence="9" key="1">
    <citation type="submission" date="2011-08" db="EMBL/GenBank/DDBJ databases">
        <title>The draft genome of Latimeria chalumnae.</title>
        <authorList>
            <person name="Di Palma F."/>
            <person name="Alfoldi J."/>
            <person name="Johnson J."/>
            <person name="Berlin A."/>
            <person name="Gnerre S."/>
            <person name="Jaffe D."/>
            <person name="MacCallum I."/>
            <person name="Young S."/>
            <person name="Walker B.J."/>
            <person name="Lander E."/>
            <person name="Lindblad-Toh K."/>
        </authorList>
    </citation>
    <scope>NUCLEOTIDE SEQUENCE [LARGE SCALE GENOMIC DNA]</scope>
    <source>
        <strain evidence="9">Wild caught</strain>
    </source>
</reference>
<dbReference type="Gene3D" id="1.25.40.10">
    <property type="entry name" value="Tetratricopeptide repeat domain"/>
    <property type="match status" value="1"/>
</dbReference>
<dbReference type="PROSITE" id="PS50195">
    <property type="entry name" value="PX"/>
    <property type="match status" value="1"/>
</dbReference>
<dbReference type="InParanoid" id="H3ASB5"/>
<evidence type="ECO:0000256" key="2">
    <source>
        <dbReference type="ARBA" id="ARBA00022448"/>
    </source>
</evidence>
<dbReference type="InterPro" id="IPR001683">
    <property type="entry name" value="PX_dom"/>
</dbReference>
<gene>
    <name evidence="8" type="primary">SNX20</name>
</gene>
<feature type="domain" description="PX" evidence="7">
    <location>
        <begin position="27"/>
        <end position="144"/>
    </location>
</feature>
<dbReference type="Proteomes" id="UP000008672">
    <property type="component" value="Unassembled WGS sequence"/>
</dbReference>
<dbReference type="SUPFAM" id="SSF48452">
    <property type="entry name" value="TPR-like"/>
    <property type="match status" value="1"/>
</dbReference>
<evidence type="ECO:0000313" key="9">
    <source>
        <dbReference type="Proteomes" id="UP000008672"/>
    </source>
</evidence>
<keyword evidence="5" id="KW-0446">Lipid-binding</keyword>
<reference evidence="8" key="3">
    <citation type="submission" date="2025-09" db="UniProtKB">
        <authorList>
            <consortium name="Ensembl"/>
        </authorList>
    </citation>
    <scope>IDENTIFICATION</scope>
</reference>
<evidence type="ECO:0000256" key="5">
    <source>
        <dbReference type="ARBA" id="ARBA00023121"/>
    </source>
</evidence>
<dbReference type="InterPro" id="IPR036871">
    <property type="entry name" value="PX_dom_sf"/>
</dbReference>
<comment type="subcellular location">
    <subcellularLocation>
        <location evidence="1">Early endosome membrane</location>
        <topology evidence="1">Peripheral membrane protein</topology>
        <orientation evidence="1">Cytoplasmic side</orientation>
    </subcellularLocation>
</comment>
<dbReference type="STRING" id="7897.ENSLACP00000012536"/>
<keyword evidence="2" id="KW-0813">Transport</keyword>
<sequence>CNSPNFCVTTKEHQEYWKSVKCKCQPVKLLFQIPSTRIEENQGSKYVMYKIVVIRSASYDNPETFIERRYSAFEKLHKNLLTEFEEELEDVIFPKKNLTGNFTTETIQGRQAAFECYLEALYSVKCVRHSVQFIDFFVMPKLKEAYSCLRGGKYDKALETFLQVVSLQEKVTQHSPALMVPSYSAILICHKGLDDIKSAYEYGEKALILLHYRTRHKYYIPLLETMVNLAYELKKEIVPLQEKLANRKAAERFHRSIPTLKELIVQEYIE</sequence>
<evidence type="ECO:0000256" key="1">
    <source>
        <dbReference type="ARBA" id="ARBA00004469"/>
    </source>
</evidence>
<keyword evidence="9" id="KW-1185">Reference proteome</keyword>
<dbReference type="GO" id="GO:0031901">
    <property type="term" value="C:early endosome membrane"/>
    <property type="evidence" value="ECO:0007669"/>
    <property type="project" value="UniProtKB-SubCell"/>
</dbReference>
<dbReference type="InterPro" id="IPR011990">
    <property type="entry name" value="TPR-like_helical_dom_sf"/>
</dbReference>
<evidence type="ECO:0000256" key="3">
    <source>
        <dbReference type="ARBA" id="ARBA00022753"/>
    </source>
</evidence>
<dbReference type="GO" id="GO:1901981">
    <property type="term" value="F:phosphatidylinositol phosphate binding"/>
    <property type="evidence" value="ECO:0007669"/>
    <property type="project" value="TreeGrafter"/>
</dbReference>
<keyword evidence="3" id="KW-0967">Endosome</keyword>
<accession>H3ASB5</accession>
<dbReference type="Pfam" id="PF00787">
    <property type="entry name" value="PX"/>
    <property type="match status" value="1"/>
</dbReference>
<dbReference type="InterPro" id="IPR039937">
    <property type="entry name" value="SNX20/SNX21"/>
</dbReference>
<reference evidence="8" key="2">
    <citation type="submission" date="2025-08" db="UniProtKB">
        <authorList>
            <consortium name="Ensembl"/>
        </authorList>
    </citation>
    <scope>IDENTIFICATION</scope>
</reference>
<dbReference type="EMBL" id="AFYH01129043">
    <property type="status" value="NOT_ANNOTATED_CDS"/>
    <property type="molecule type" value="Genomic_DNA"/>
</dbReference>
<dbReference type="GeneTree" id="ENSGT00530000063759"/>
<dbReference type="Gene3D" id="3.30.1520.10">
    <property type="entry name" value="Phox-like domain"/>
    <property type="match status" value="1"/>
</dbReference>
<dbReference type="AlphaFoldDB" id="H3ASB5"/>
<name>H3ASB5_LATCH</name>
<protein>
    <submittedName>
        <fullName evidence="8">Sorting nexin 20</fullName>
    </submittedName>
</protein>
<evidence type="ECO:0000256" key="4">
    <source>
        <dbReference type="ARBA" id="ARBA00022927"/>
    </source>
</evidence>
<organism evidence="8 9">
    <name type="scientific">Latimeria chalumnae</name>
    <name type="common">Coelacanth</name>
    <dbReference type="NCBI Taxonomy" id="7897"/>
    <lineage>
        <taxon>Eukaryota</taxon>
        <taxon>Metazoa</taxon>
        <taxon>Chordata</taxon>
        <taxon>Craniata</taxon>
        <taxon>Vertebrata</taxon>
        <taxon>Euteleostomi</taxon>
        <taxon>Coelacanthiformes</taxon>
        <taxon>Coelacanthidae</taxon>
        <taxon>Latimeria</taxon>
    </lineage>
</organism>
<evidence type="ECO:0000313" key="8">
    <source>
        <dbReference type="Ensembl" id="ENSLACP00000012536.1"/>
    </source>
</evidence>
<keyword evidence="6" id="KW-0472">Membrane</keyword>
<dbReference type="FunCoup" id="H3ASB5">
    <property type="interactions" value="145"/>
</dbReference>
<evidence type="ECO:0000259" key="7">
    <source>
        <dbReference type="PROSITE" id="PS50195"/>
    </source>
</evidence>
<keyword evidence="4" id="KW-0653">Protein transport</keyword>
<dbReference type="Ensembl" id="ENSLACT00000012630.1">
    <property type="protein sequence ID" value="ENSLACP00000012536.1"/>
    <property type="gene ID" value="ENSLACG00000011046.1"/>
</dbReference>
<dbReference type="PANTHER" id="PTHR20939">
    <property type="entry name" value="SORTING NEXIN 20, 21"/>
    <property type="match status" value="1"/>
</dbReference>
<proteinExistence type="predicted"/>
<dbReference type="GO" id="GO:0015031">
    <property type="term" value="P:protein transport"/>
    <property type="evidence" value="ECO:0007669"/>
    <property type="project" value="UniProtKB-KW"/>
</dbReference>
<dbReference type="eggNOG" id="KOG2101">
    <property type="taxonomic scope" value="Eukaryota"/>
</dbReference>
<dbReference type="OMA" id="ISCQVRK"/>